<feature type="compositionally biased region" description="Basic and acidic residues" evidence="2">
    <location>
        <begin position="394"/>
        <end position="404"/>
    </location>
</feature>
<feature type="compositionally biased region" description="Polar residues" evidence="2">
    <location>
        <begin position="413"/>
        <end position="425"/>
    </location>
</feature>
<protein>
    <recommendedName>
        <fullName evidence="5">Shootin-1</fullName>
    </recommendedName>
</protein>
<feature type="compositionally biased region" description="Pro residues" evidence="2">
    <location>
        <begin position="250"/>
        <end position="261"/>
    </location>
</feature>
<feature type="coiled-coil region" evidence="1">
    <location>
        <begin position="38"/>
        <end position="121"/>
    </location>
</feature>
<feature type="region of interest" description="Disordered" evidence="2">
    <location>
        <begin position="381"/>
        <end position="449"/>
    </location>
</feature>
<feature type="region of interest" description="Disordered" evidence="2">
    <location>
        <begin position="231"/>
        <end position="261"/>
    </location>
</feature>
<dbReference type="GO" id="GO:0048812">
    <property type="term" value="P:neuron projection morphogenesis"/>
    <property type="evidence" value="ECO:0007669"/>
    <property type="project" value="TreeGrafter"/>
</dbReference>
<reference evidence="3" key="1">
    <citation type="submission" date="2022-03" db="EMBL/GenBank/DDBJ databases">
        <authorList>
            <person name="Alioto T."/>
            <person name="Alioto T."/>
            <person name="Gomez Garrido J."/>
        </authorList>
    </citation>
    <scope>NUCLEOTIDE SEQUENCE</scope>
</reference>
<dbReference type="InterPro" id="IPR024849">
    <property type="entry name" value="Shootin-1"/>
</dbReference>
<dbReference type="GO" id="GO:0031252">
    <property type="term" value="C:cell leading edge"/>
    <property type="evidence" value="ECO:0007669"/>
    <property type="project" value="TreeGrafter"/>
</dbReference>
<dbReference type="GO" id="GO:0044295">
    <property type="term" value="C:axonal growth cone"/>
    <property type="evidence" value="ECO:0007669"/>
    <property type="project" value="TreeGrafter"/>
</dbReference>
<evidence type="ECO:0008006" key="5">
    <source>
        <dbReference type="Google" id="ProtNLM"/>
    </source>
</evidence>
<dbReference type="GO" id="GO:0005737">
    <property type="term" value="C:cytoplasm"/>
    <property type="evidence" value="ECO:0007669"/>
    <property type="project" value="TreeGrafter"/>
</dbReference>
<accession>A0AAD1WCN1</accession>
<gene>
    <name evidence="3" type="ORF">PECUL_23A041255</name>
</gene>
<keyword evidence="4" id="KW-1185">Reference proteome</keyword>
<evidence type="ECO:0000256" key="1">
    <source>
        <dbReference type="SAM" id="Coils"/>
    </source>
</evidence>
<organism evidence="3 4">
    <name type="scientific">Pelobates cultripes</name>
    <name type="common">Western spadefoot toad</name>
    <dbReference type="NCBI Taxonomy" id="61616"/>
    <lineage>
        <taxon>Eukaryota</taxon>
        <taxon>Metazoa</taxon>
        <taxon>Chordata</taxon>
        <taxon>Craniata</taxon>
        <taxon>Vertebrata</taxon>
        <taxon>Euteleostomi</taxon>
        <taxon>Amphibia</taxon>
        <taxon>Batrachia</taxon>
        <taxon>Anura</taxon>
        <taxon>Pelobatoidea</taxon>
        <taxon>Pelobatidae</taxon>
        <taxon>Pelobates</taxon>
    </lineage>
</organism>
<proteinExistence type="predicted"/>
<sequence length="449" mass="51078">MTNDDGGLLPSFCSPNNLFMCPKTLQIGRGSGVLQETITRLIEEKRKAFLQIEDLNNEIRKVKAELENERQEGKSLLRTLAKNQRMFQKLNRVSVMVSHEYNDMVQQLELQENLRQEAEHLAHTMLIEKQAANRQSMLLMQNVEPSVMLVHALEEVRRLTCALDETKQELQTKVVSLESQLAERPSEEEFDLIREELKATSKEKRALHDQLKEAKETCSLLEGKIKALEEHKKKEESISSGNDELVTEAPIPPPPPVPPPPPPTLPYNCSENALTLIRHRRGSKEAGLATLKPAKNVDVKAEAMKEMVERIKNGVVLRPARKEGQKHTQAINKRKSVINEFKGIFTDTMRKPNQRKSFRRASKKVAENELDGILRRRRKKVDCAETDGSAETTAKQEKKVEERAPGNMHLSDLKSTLNPGSTQKNPIVVKLRQKSSSLQKSRRTLLDYE</sequence>
<evidence type="ECO:0000313" key="3">
    <source>
        <dbReference type="EMBL" id="CAH2299297.1"/>
    </source>
</evidence>
<dbReference type="PANTHER" id="PTHR46606">
    <property type="entry name" value="SHOOTIN-1"/>
    <property type="match status" value="1"/>
</dbReference>
<dbReference type="Proteomes" id="UP001295444">
    <property type="component" value="Chromosome 06"/>
</dbReference>
<dbReference type="AlphaFoldDB" id="A0AAD1WCN1"/>
<keyword evidence="1" id="KW-0175">Coiled coil</keyword>
<dbReference type="GO" id="GO:2001224">
    <property type="term" value="P:positive regulation of neuron migration"/>
    <property type="evidence" value="ECO:0007669"/>
    <property type="project" value="TreeGrafter"/>
</dbReference>
<dbReference type="PANTHER" id="PTHR46606:SF1">
    <property type="entry name" value="SHOOTIN-1"/>
    <property type="match status" value="1"/>
</dbReference>
<feature type="coiled-coil region" evidence="1">
    <location>
        <begin position="194"/>
        <end position="231"/>
    </location>
</feature>
<dbReference type="EMBL" id="OW240917">
    <property type="protein sequence ID" value="CAH2299297.1"/>
    <property type="molecule type" value="Genomic_DNA"/>
</dbReference>
<name>A0AAD1WCN1_PELCU</name>
<evidence type="ECO:0000313" key="4">
    <source>
        <dbReference type="Proteomes" id="UP001295444"/>
    </source>
</evidence>
<evidence type="ECO:0000256" key="2">
    <source>
        <dbReference type="SAM" id="MobiDB-lite"/>
    </source>
</evidence>